<dbReference type="InterPro" id="IPR014756">
    <property type="entry name" value="Ig_E-set"/>
</dbReference>
<gene>
    <name evidence="2" type="ORF">H4219_001146</name>
</gene>
<keyword evidence="3" id="KW-1185">Reference proteome</keyword>
<feature type="domain" description="Arrestin-like N-terminal" evidence="1">
    <location>
        <begin position="23"/>
        <end position="159"/>
    </location>
</feature>
<evidence type="ECO:0000313" key="3">
    <source>
        <dbReference type="Proteomes" id="UP001150538"/>
    </source>
</evidence>
<name>A0A9W8A1B0_9FUNG</name>
<dbReference type="InterPro" id="IPR011021">
    <property type="entry name" value="Arrestin-like_N"/>
</dbReference>
<dbReference type="SUPFAM" id="SSF81296">
    <property type="entry name" value="E set domains"/>
    <property type="match status" value="1"/>
</dbReference>
<sequence>MSDQVHFEICFPSHFSKVPSCRPGSSLAGTVVLRVNSPLAASYLSLEFLGVERVRCNPVSGNGEPSSRFSKTTLKPSDYMTKEFYRKELILWGDNKKQETNILGCDDSHRFHFSFTMPLVNYPTPRDTPDIEILYTLQAKLYSQVSSENKKEKLFKAIHTTPARHLFFRPVVHYDANDEFVMPRPYESTVMLRDVDSGTNKHGVKLHIIQCHSAFTPGEHVELLLLIPGSRAIRSASYQFKENIRCRKSSAPVIDENEVPTLWKYSRDFKTFASITFTRLDKSNLTQELGFLGRFMFTSLSSLPPCLNTSLAAAAAANTASSSSAMPSPIEPNTATTVASESISEDVMSASSPIYGAGSIQRRESRGSLASFRARYEQLPVVPVPLGHLLSKDSFRFARIRFIMPQLESICPVSSVFLDFEYSMQINVTVATSFGGNRRLVGDFPINIATTRTFSRDKLLDAPSNRSYRDSYSSLNLRLNSISDNASRVSSSPTLSDTHVGTAESIAESKMPNLSAFCENYPTVQSFIQQGQRIPSPLFEAVNIKANGN</sequence>
<reference evidence="2" key="1">
    <citation type="submission" date="2022-07" db="EMBL/GenBank/DDBJ databases">
        <title>Phylogenomic reconstructions and comparative analyses of Kickxellomycotina fungi.</title>
        <authorList>
            <person name="Reynolds N.K."/>
            <person name="Stajich J.E."/>
            <person name="Barry K."/>
            <person name="Grigoriev I.V."/>
            <person name="Crous P."/>
            <person name="Smith M.E."/>
        </authorList>
    </citation>
    <scope>NUCLEOTIDE SEQUENCE</scope>
    <source>
        <strain evidence="2">NBRC 100468</strain>
    </source>
</reference>
<dbReference type="OrthoDB" id="5561254at2759"/>
<dbReference type="AlphaFoldDB" id="A0A9W8A1B0"/>
<evidence type="ECO:0000313" key="2">
    <source>
        <dbReference type="EMBL" id="KAJ1920747.1"/>
    </source>
</evidence>
<protein>
    <recommendedName>
        <fullName evidence="1">Arrestin-like N-terminal domain-containing protein</fullName>
    </recommendedName>
</protein>
<comment type="caution">
    <text evidence="2">The sequence shown here is derived from an EMBL/GenBank/DDBJ whole genome shotgun (WGS) entry which is preliminary data.</text>
</comment>
<dbReference type="Gene3D" id="2.60.40.640">
    <property type="match status" value="1"/>
</dbReference>
<dbReference type="EMBL" id="JANBPU010000010">
    <property type="protein sequence ID" value="KAJ1920747.1"/>
    <property type="molecule type" value="Genomic_DNA"/>
</dbReference>
<organism evidence="2 3">
    <name type="scientific">Mycoemilia scoparia</name>
    <dbReference type="NCBI Taxonomy" id="417184"/>
    <lineage>
        <taxon>Eukaryota</taxon>
        <taxon>Fungi</taxon>
        <taxon>Fungi incertae sedis</taxon>
        <taxon>Zoopagomycota</taxon>
        <taxon>Kickxellomycotina</taxon>
        <taxon>Kickxellomycetes</taxon>
        <taxon>Kickxellales</taxon>
        <taxon>Kickxellaceae</taxon>
        <taxon>Mycoemilia</taxon>
    </lineage>
</organism>
<proteinExistence type="predicted"/>
<dbReference type="Pfam" id="PF00339">
    <property type="entry name" value="Arrestin_N"/>
    <property type="match status" value="1"/>
</dbReference>
<dbReference type="Proteomes" id="UP001150538">
    <property type="component" value="Unassembled WGS sequence"/>
</dbReference>
<evidence type="ECO:0000259" key="1">
    <source>
        <dbReference type="Pfam" id="PF00339"/>
    </source>
</evidence>
<dbReference type="InterPro" id="IPR014752">
    <property type="entry name" value="Arrestin-like_C"/>
</dbReference>
<accession>A0A9W8A1B0</accession>